<accession>A0A7Y6NLA3</accession>
<dbReference type="InterPro" id="IPR004839">
    <property type="entry name" value="Aminotransferase_I/II_large"/>
</dbReference>
<dbReference type="GO" id="GO:0008483">
    <property type="term" value="F:transaminase activity"/>
    <property type="evidence" value="ECO:0007669"/>
    <property type="project" value="UniProtKB-KW"/>
</dbReference>
<dbReference type="RefSeq" id="WP_176066905.1">
    <property type="nucleotide sequence ID" value="NZ_JABWMJ010000002.1"/>
</dbReference>
<keyword evidence="14" id="KW-0032">Aminotransferase</keyword>
<protein>
    <recommendedName>
        <fullName evidence="5">8-amino-7-oxononanoate synthase</fullName>
        <ecNumber evidence="5">2.3.1.47</ecNumber>
    </recommendedName>
    <alternativeName>
        <fullName evidence="9">7-keto-8-amino-pelargonic acid synthase</fullName>
    </alternativeName>
    <alternativeName>
        <fullName evidence="10">8-amino-7-ketopelargonate synthase</fullName>
    </alternativeName>
</protein>
<dbReference type="SUPFAM" id="SSF53383">
    <property type="entry name" value="PLP-dependent transferases"/>
    <property type="match status" value="1"/>
</dbReference>
<evidence type="ECO:0000256" key="7">
    <source>
        <dbReference type="ARBA" id="ARBA00022756"/>
    </source>
</evidence>
<gene>
    <name evidence="14" type="ORF">HQN59_05535</name>
</gene>
<dbReference type="Proteomes" id="UP000529637">
    <property type="component" value="Unassembled WGS sequence"/>
</dbReference>
<dbReference type="InterPro" id="IPR015424">
    <property type="entry name" value="PyrdxlP-dep_Trfase"/>
</dbReference>
<dbReference type="GO" id="GO:0030170">
    <property type="term" value="F:pyridoxal phosphate binding"/>
    <property type="evidence" value="ECO:0007669"/>
    <property type="project" value="InterPro"/>
</dbReference>
<evidence type="ECO:0000313" key="15">
    <source>
        <dbReference type="Proteomes" id="UP000529637"/>
    </source>
</evidence>
<evidence type="ECO:0000256" key="2">
    <source>
        <dbReference type="ARBA" id="ARBA00004746"/>
    </source>
</evidence>
<dbReference type="GO" id="GO:0008710">
    <property type="term" value="F:8-amino-7-oxononanoate synthase activity"/>
    <property type="evidence" value="ECO:0007669"/>
    <property type="project" value="UniProtKB-EC"/>
</dbReference>
<evidence type="ECO:0000256" key="4">
    <source>
        <dbReference type="ARBA" id="ARBA00011738"/>
    </source>
</evidence>
<dbReference type="Gene3D" id="3.40.640.10">
    <property type="entry name" value="Type I PLP-dependent aspartate aminotransferase-like (Major domain)"/>
    <property type="match status" value="1"/>
</dbReference>
<dbReference type="EMBL" id="JABWMJ010000002">
    <property type="protein sequence ID" value="NUZ05220.1"/>
    <property type="molecule type" value="Genomic_DNA"/>
</dbReference>
<dbReference type="PANTHER" id="PTHR13693:SF100">
    <property type="entry name" value="8-AMINO-7-OXONONANOATE SYNTHASE"/>
    <property type="match status" value="1"/>
</dbReference>
<keyword evidence="15" id="KW-1185">Reference proteome</keyword>
<evidence type="ECO:0000256" key="1">
    <source>
        <dbReference type="ARBA" id="ARBA00001933"/>
    </source>
</evidence>
<evidence type="ECO:0000256" key="8">
    <source>
        <dbReference type="ARBA" id="ARBA00022898"/>
    </source>
</evidence>
<keyword evidence="7" id="KW-0093">Biotin biosynthesis</keyword>
<evidence type="ECO:0000256" key="6">
    <source>
        <dbReference type="ARBA" id="ARBA00022679"/>
    </source>
</evidence>
<dbReference type="Pfam" id="PF00155">
    <property type="entry name" value="Aminotran_1_2"/>
    <property type="match status" value="1"/>
</dbReference>
<organism evidence="14 15">
    <name type="scientific">Piscinibacter koreensis</name>
    <dbReference type="NCBI Taxonomy" id="2742824"/>
    <lineage>
        <taxon>Bacteria</taxon>
        <taxon>Pseudomonadati</taxon>
        <taxon>Pseudomonadota</taxon>
        <taxon>Betaproteobacteria</taxon>
        <taxon>Burkholderiales</taxon>
        <taxon>Sphaerotilaceae</taxon>
        <taxon>Piscinibacter</taxon>
    </lineage>
</organism>
<evidence type="ECO:0000313" key="14">
    <source>
        <dbReference type="EMBL" id="NUZ05220.1"/>
    </source>
</evidence>
<evidence type="ECO:0000256" key="9">
    <source>
        <dbReference type="ARBA" id="ARBA00032610"/>
    </source>
</evidence>
<comment type="subunit">
    <text evidence="4">Homodimer.</text>
</comment>
<dbReference type="PANTHER" id="PTHR13693">
    <property type="entry name" value="CLASS II AMINOTRANSFERASE/8-AMINO-7-OXONONANOATE SYNTHASE"/>
    <property type="match status" value="1"/>
</dbReference>
<evidence type="ECO:0000259" key="13">
    <source>
        <dbReference type="Pfam" id="PF00155"/>
    </source>
</evidence>
<comment type="catalytic activity">
    <reaction evidence="11">
        <text>6-carboxyhexanoyl-[ACP] + L-alanine + H(+) = (8S)-8-amino-7-oxononanoate + holo-[ACP] + CO2</text>
        <dbReference type="Rhea" id="RHEA:42288"/>
        <dbReference type="Rhea" id="RHEA-COMP:9685"/>
        <dbReference type="Rhea" id="RHEA-COMP:9955"/>
        <dbReference type="ChEBI" id="CHEBI:15378"/>
        <dbReference type="ChEBI" id="CHEBI:16526"/>
        <dbReference type="ChEBI" id="CHEBI:57972"/>
        <dbReference type="ChEBI" id="CHEBI:64479"/>
        <dbReference type="ChEBI" id="CHEBI:78846"/>
        <dbReference type="ChEBI" id="CHEBI:149468"/>
        <dbReference type="EC" id="2.3.1.47"/>
    </reaction>
</comment>
<evidence type="ECO:0000256" key="3">
    <source>
        <dbReference type="ARBA" id="ARBA00010008"/>
    </source>
</evidence>
<dbReference type="GO" id="GO:0009102">
    <property type="term" value="P:biotin biosynthetic process"/>
    <property type="evidence" value="ECO:0007669"/>
    <property type="project" value="UniProtKB-KW"/>
</dbReference>
<feature type="domain" description="Aminotransferase class I/classII large" evidence="13">
    <location>
        <begin position="46"/>
        <end position="388"/>
    </location>
</feature>
<dbReference type="InterPro" id="IPR001917">
    <property type="entry name" value="Aminotrans_II_pyridoxalP_BS"/>
</dbReference>
<proteinExistence type="inferred from homology"/>
<evidence type="ECO:0000256" key="10">
    <source>
        <dbReference type="ARBA" id="ARBA00033381"/>
    </source>
</evidence>
<dbReference type="AlphaFoldDB" id="A0A7Y6NLA3"/>
<comment type="cofactor">
    <cofactor evidence="1 12">
        <name>pyridoxal 5'-phosphate</name>
        <dbReference type="ChEBI" id="CHEBI:597326"/>
    </cofactor>
</comment>
<dbReference type="PROSITE" id="PS00599">
    <property type="entry name" value="AA_TRANSFER_CLASS_2"/>
    <property type="match status" value="1"/>
</dbReference>
<reference evidence="14 15" key="1">
    <citation type="submission" date="2020-06" db="EMBL/GenBank/DDBJ databases">
        <title>Schlegella sp. ID0723 isolated from air conditioner.</title>
        <authorList>
            <person name="Kim D.Y."/>
            <person name="Kim D.-U."/>
        </authorList>
    </citation>
    <scope>NUCLEOTIDE SEQUENCE [LARGE SCALE GENOMIC DNA]</scope>
    <source>
        <strain evidence="14 15">ID0723</strain>
    </source>
</reference>
<dbReference type="Gene3D" id="3.90.1150.10">
    <property type="entry name" value="Aspartate Aminotransferase, domain 1"/>
    <property type="match status" value="1"/>
</dbReference>
<comment type="caution">
    <text evidence="14">The sequence shown here is derived from an EMBL/GenBank/DDBJ whole genome shotgun (WGS) entry which is preliminary data.</text>
</comment>
<keyword evidence="6 14" id="KW-0808">Transferase</keyword>
<evidence type="ECO:0000256" key="5">
    <source>
        <dbReference type="ARBA" id="ARBA00013187"/>
    </source>
</evidence>
<comment type="pathway">
    <text evidence="2">Cofactor biosynthesis; biotin biosynthesis.</text>
</comment>
<name>A0A7Y6NLA3_9BURK</name>
<dbReference type="InterPro" id="IPR015422">
    <property type="entry name" value="PyrdxlP-dep_Trfase_small"/>
</dbReference>
<comment type="similarity">
    <text evidence="3">Belongs to the class-II pyridoxal-phosphate-dependent aminotransferase family. BioF subfamily.</text>
</comment>
<evidence type="ECO:0000256" key="11">
    <source>
        <dbReference type="ARBA" id="ARBA00047715"/>
    </source>
</evidence>
<evidence type="ECO:0000256" key="12">
    <source>
        <dbReference type="RuleBase" id="RU003693"/>
    </source>
</evidence>
<keyword evidence="8 12" id="KW-0663">Pyridoxal phosphate</keyword>
<dbReference type="NCBIfam" id="NF047599">
    <property type="entry name" value="SerpalmtaseBetaP"/>
    <property type="match status" value="1"/>
</dbReference>
<dbReference type="InterPro" id="IPR050087">
    <property type="entry name" value="AON_synthase_class-II"/>
</dbReference>
<sequence length="405" mass="42608">MSLFDKFAPQRALQASLAEAGGVAPIATPIDAVQSATSGTIGGRRVILAGTNNYLGLTHDATCRAAAIQAIQSFGTGTTGSRMASGNFAGHRALERALADAFGWPAAIVFSTGYQANLGALSALAGADDFLLVDADSHASIHDACRLSAATTIRFRHNDVENLARRLERLGDDARRTLVVVESLYSTRGDRAPLREIVDVVRRHGAFLLVDEAHSFGVFGARGLGICEELGLLDEVDFIVGTFSKSLGGVGGFCLSRHADLELARMVSRPYIFTASPAPPVIAATHQALRLVLAGHDLRERLQRHAAHVYAEVARLGYQLGTDTPGPVVALVFETREGALGVWQGLMDAGIYTNLMIPPATPSGLSLVRISLSAAHSDDDIAHIVAALAHLAEPQTADGVTAPAI</sequence>
<dbReference type="InterPro" id="IPR015421">
    <property type="entry name" value="PyrdxlP-dep_Trfase_major"/>
</dbReference>
<dbReference type="EC" id="2.3.1.47" evidence="5"/>